<evidence type="ECO:0000313" key="3">
    <source>
        <dbReference type="Proteomes" id="UP000053144"/>
    </source>
</evidence>
<reference evidence="3" key="1">
    <citation type="journal article" date="2015" name="Proc. Natl. Acad. Sci. U.S.A.">
        <title>Genome sequencing of adzuki bean (Vigna angularis) provides insight into high starch and low fat accumulation and domestication.</title>
        <authorList>
            <person name="Yang K."/>
            <person name="Tian Z."/>
            <person name="Chen C."/>
            <person name="Luo L."/>
            <person name="Zhao B."/>
            <person name="Wang Z."/>
            <person name="Yu L."/>
            <person name="Li Y."/>
            <person name="Sun Y."/>
            <person name="Li W."/>
            <person name="Chen Y."/>
            <person name="Li Y."/>
            <person name="Zhang Y."/>
            <person name="Ai D."/>
            <person name="Zhao J."/>
            <person name="Shang C."/>
            <person name="Ma Y."/>
            <person name="Wu B."/>
            <person name="Wang M."/>
            <person name="Gao L."/>
            <person name="Sun D."/>
            <person name="Zhang P."/>
            <person name="Guo F."/>
            <person name="Wang W."/>
            <person name="Li Y."/>
            <person name="Wang J."/>
            <person name="Varshney R.K."/>
            <person name="Wang J."/>
            <person name="Ling H.Q."/>
            <person name="Wan P."/>
        </authorList>
    </citation>
    <scope>NUCLEOTIDE SEQUENCE</scope>
    <source>
        <strain evidence="3">cv. Jingnong 6</strain>
    </source>
</reference>
<feature type="compositionally biased region" description="Acidic residues" evidence="1">
    <location>
        <begin position="79"/>
        <end position="92"/>
    </location>
</feature>
<evidence type="ECO:0000256" key="1">
    <source>
        <dbReference type="SAM" id="MobiDB-lite"/>
    </source>
</evidence>
<sequence length="92" mass="10332">MASSSGKRIKTLGSKEKGTKRKEKEQFHLDKGEQALLRTLTSTFPERQFMSQDEFTAYVAWPADPAQEGDRVEAAEASTMDEDGEDEDSDEE</sequence>
<feature type="compositionally biased region" description="Basic and acidic residues" evidence="1">
    <location>
        <begin position="13"/>
        <end position="32"/>
    </location>
</feature>
<name>A0A0L9V4L2_PHAAN</name>
<organism evidence="2 3">
    <name type="scientific">Phaseolus angularis</name>
    <name type="common">Azuki bean</name>
    <name type="synonym">Vigna angularis</name>
    <dbReference type="NCBI Taxonomy" id="3914"/>
    <lineage>
        <taxon>Eukaryota</taxon>
        <taxon>Viridiplantae</taxon>
        <taxon>Streptophyta</taxon>
        <taxon>Embryophyta</taxon>
        <taxon>Tracheophyta</taxon>
        <taxon>Spermatophyta</taxon>
        <taxon>Magnoliopsida</taxon>
        <taxon>eudicotyledons</taxon>
        <taxon>Gunneridae</taxon>
        <taxon>Pentapetalae</taxon>
        <taxon>rosids</taxon>
        <taxon>fabids</taxon>
        <taxon>Fabales</taxon>
        <taxon>Fabaceae</taxon>
        <taxon>Papilionoideae</taxon>
        <taxon>50 kb inversion clade</taxon>
        <taxon>NPAAA clade</taxon>
        <taxon>indigoferoid/millettioid clade</taxon>
        <taxon>Phaseoleae</taxon>
        <taxon>Vigna</taxon>
    </lineage>
</organism>
<accession>A0A0L9V4L2</accession>
<proteinExistence type="predicted"/>
<gene>
    <name evidence="2" type="ORF">LR48_Vigan08g047600</name>
</gene>
<dbReference type="Proteomes" id="UP000053144">
    <property type="component" value="Chromosome 8"/>
</dbReference>
<dbReference type="EMBL" id="CM003378">
    <property type="protein sequence ID" value="KOM49649.1"/>
    <property type="molecule type" value="Genomic_DNA"/>
</dbReference>
<dbReference type="Gramene" id="KOM49649">
    <property type="protein sequence ID" value="KOM49649"/>
    <property type="gene ID" value="LR48_Vigan08g047600"/>
</dbReference>
<dbReference type="AlphaFoldDB" id="A0A0L9V4L2"/>
<feature type="region of interest" description="Disordered" evidence="1">
    <location>
        <begin position="1"/>
        <end position="32"/>
    </location>
</feature>
<evidence type="ECO:0000313" key="2">
    <source>
        <dbReference type="EMBL" id="KOM49649.1"/>
    </source>
</evidence>
<feature type="region of interest" description="Disordered" evidence="1">
    <location>
        <begin position="61"/>
        <end position="92"/>
    </location>
</feature>
<protein>
    <submittedName>
        <fullName evidence="2">Uncharacterized protein</fullName>
    </submittedName>
</protein>